<sequence length="110" mass="12498">CTYQVQPAICVLFYTLVCQTNPEQVLFSGKDRTLQFAVFCHEEKCDMDNEIVEKCSQSALQYLQSVGYDVKYSGESSRKVISILMPENKMWGKASTSENEEGANVRTPRK</sequence>
<dbReference type="Proteomes" id="UP000824265">
    <property type="component" value="Unassembled WGS sequence"/>
</dbReference>
<dbReference type="EMBL" id="DXGH01000048">
    <property type="protein sequence ID" value="HIW81583.1"/>
    <property type="molecule type" value="Genomic_DNA"/>
</dbReference>
<evidence type="ECO:0000313" key="1">
    <source>
        <dbReference type="EMBL" id="HIW81583.1"/>
    </source>
</evidence>
<proteinExistence type="predicted"/>
<organism evidence="1 2">
    <name type="scientific">Candidatus Acetatifactor stercoripullorum</name>
    <dbReference type="NCBI Taxonomy" id="2838414"/>
    <lineage>
        <taxon>Bacteria</taxon>
        <taxon>Bacillati</taxon>
        <taxon>Bacillota</taxon>
        <taxon>Clostridia</taxon>
        <taxon>Lachnospirales</taxon>
        <taxon>Lachnospiraceae</taxon>
        <taxon>Acetatifactor</taxon>
    </lineage>
</organism>
<reference evidence="1" key="2">
    <citation type="submission" date="2021-04" db="EMBL/GenBank/DDBJ databases">
        <authorList>
            <person name="Gilroy R."/>
        </authorList>
    </citation>
    <scope>NUCLEOTIDE SEQUENCE</scope>
    <source>
        <strain evidence="1">CHK195-6426</strain>
    </source>
</reference>
<comment type="caution">
    <text evidence="1">The sequence shown here is derived from an EMBL/GenBank/DDBJ whole genome shotgun (WGS) entry which is preliminary data.</text>
</comment>
<gene>
    <name evidence="1" type="ORF">H9742_08720</name>
</gene>
<protein>
    <submittedName>
        <fullName evidence="1">Uncharacterized protein</fullName>
    </submittedName>
</protein>
<dbReference type="AlphaFoldDB" id="A0A9D1UBW4"/>
<feature type="non-terminal residue" evidence="1">
    <location>
        <position position="1"/>
    </location>
</feature>
<evidence type="ECO:0000313" key="2">
    <source>
        <dbReference type="Proteomes" id="UP000824265"/>
    </source>
</evidence>
<name>A0A9D1UBW4_9FIRM</name>
<accession>A0A9D1UBW4</accession>
<reference evidence="1" key="1">
    <citation type="journal article" date="2021" name="PeerJ">
        <title>Extensive microbial diversity within the chicken gut microbiome revealed by metagenomics and culture.</title>
        <authorList>
            <person name="Gilroy R."/>
            <person name="Ravi A."/>
            <person name="Getino M."/>
            <person name="Pursley I."/>
            <person name="Horton D.L."/>
            <person name="Alikhan N.F."/>
            <person name="Baker D."/>
            <person name="Gharbi K."/>
            <person name="Hall N."/>
            <person name="Watson M."/>
            <person name="Adriaenssens E.M."/>
            <person name="Foster-Nyarko E."/>
            <person name="Jarju S."/>
            <person name="Secka A."/>
            <person name="Antonio M."/>
            <person name="Oren A."/>
            <person name="Chaudhuri R.R."/>
            <person name="La Ragione R."/>
            <person name="Hildebrand F."/>
            <person name="Pallen M.J."/>
        </authorList>
    </citation>
    <scope>NUCLEOTIDE SEQUENCE</scope>
    <source>
        <strain evidence="1">CHK195-6426</strain>
    </source>
</reference>